<evidence type="ECO:0000313" key="2">
    <source>
        <dbReference type="Proteomes" id="UP000016491"/>
    </source>
</evidence>
<gene>
    <name evidence="1" type="ORF">CLOSYM_00234</name>
</gene>
<name>A0ABC9U3W8_CLOSY</name>
<dbReference type="AlphaFoldDB" id="A0ABC9U3W8"/>
<comment type="caution">
    <text evidence="1">The sequence shown here is derived from an EMBL/GenBank/DDBJ whole genome shotgun (WGS) entry which is preliminary data.</text>
</comment>
<protein>
    <submittedName>
        <fullName evidence="1">Uncharacterized protein</fullName>
    </submittedName>
</protein>
<dbReference type="Proteomes" id="UP000016491">
    <property type="component" value="Unassembled WGS sequence"/>
</dbReference>
<reference evidence="1 2" key="1">
    <citation type="submission" date="2013-07" db="EMBL/GenBank/DDBJ databases">
        <authorList>
            <person name="Weinstock G."/>
            <person name="Sodergren E."/>
            <person name="Wylie T."/>
            <person name="Fulton L."/>
            <person name="Fulton R."/>
            <person name="Fronick C."/>
            <person name="O'Laughlin M."/>
            <person name="Godfrey J."/>
            <person name="Miner T."/>
            <person name="Herter B."/>
            <person name="Appelbaum E."/>
            <person name="Cordes M."/>
            <person name="Lek S."/>
            <person name="Wollam A."/>
            <person name="Pepin K.H."/>
            <person name="Palsikar V.B."/>
            <person name="Mitreva M."/>
            <person name="Wilson R.K."/>
        </authorList>
    </citation>
    <scope>NUCLEOTIDE SEQUENCE [LARGE SCALE GENOMIC DNA]</scope>
    <source>
        <strain evidence="1 2">ATCC 14940</strain>
    </source>
</reference>
<dbReference type="EMBL" id="AWSU01000019">
    <property type="protein sequence ID" value="ERI80572.1"/>
    <property type="molecule type" value="Genomic_DNA"/>
</dbReference>
<proteinExistence type="predicted"/>
<accession>A0ABC9U3W8</accession>
<sequence length="76" mass="8914">MRMSYDLMVFEKSKAPEGEKDFLSWYREQTEQVEEHGYDNPSVSSPALQEFFYILKDIFPPMNGASAPDKSGRRRF</sequence>
<organism evidence="1 2">
    <name type="scientific">[Clostridium] symbiosum ATCC 14940</name>
    <dbReference type="NCBI Taxonomy" id="411472"/>
    <lineage>
        <taxon>Bacteria</taxon>
        <taxon>Bacillati</taxon>
        <taxon>Bacillota</taxon>
        <taxon>Clostridia</taxon>
        <taxon>Lachnospirales</taxon>
        <taxon>Lachnospiraceae</taxon>
        <taxon>Otoolea</taxon>
    </lineage>
</organism>
<evidence type="ECO:0000313" key="1">
    <source>
        <dbReference type="EMBL" id="ERI80572.1"/>
    </source>
</evidence>